<comment type="caution">
    <text evidence="6">The sequence shown here is derived from an EMBL/GenBank/DDBJ whole genome shotgun (WGS) entry which is preliminary data.</text>
</comment>
<feature type="region of interest" description="Disordered" evidence="4">
    <location>
        <begin position="188"/>
        <end position="210"/>
    </location>
</feature>
<dbReference type="InterPro" id="IPR039537">
    <property type="entry name" value="Retrotran_Ty1/copia-like"/>
</dbReference>
<dbReference type="PANTHER" id="PTHR42648">
    <property type="entry name" value="TRANSPOSASE, PUTATIVE-RELATED"/>
    <property type="match status" value="1"/>
</dbReference>
<dbReference type="InterPro" id="IPR001584">
    <property type="entry name" value="Integrase_cat-core"/>
</dbReference>
<dbReference type="PROSITE" id="PS50994">
    <property type="entry name" value="INTEGRASE"/>
    <property type="match status" value="1"/>
</dbReference>
<dbReference type="GO" id="GO:0015074">
    <property type="term" value="P:DNA integration"/>
    <property type="evidence" value="ECO:0007669"/>
    <property type="project" value="InterPro"/>
</dbReference>
<gene>
    <name evidence="6" type="ORF">Tci_019228</name>
</gene>
<feature type="compositionally biased region" description="Basic and acidic residues" evidence="4">
    <location>
        <begin position="1606"/>
        <end position="1641"/>
    </location>
</feature>
<feature type="coiled-coil region" evidence="3">
    <location>
        <begin position="1675"/>
        <end position="1735"/>
    </location>
</feature>
<proteinExistence type="predicted"/>
<dbReference type="Pfam" id="PF25597">
    <property type="entry name" value="SH3_retrovirus"/>
    <property type="match status" value="1"/>
</dbReference>
<evidence type="ECO:0000256" key="3">
    <source>
        <dbReference type="SAM" id="Coils"/>
    </source>
</evidence>
<dbReference type="GO" id="GO:0003676">
    <property type="term" value="F:nucleic acid binding"/>
    <property type="evidence" value="ECO:0007669"/>
    <property type="project" value="InterPro"/>
</dbReference>
<feature type="compositionally biased region" description="Basic and acidic residues" evidence="4">
    <location>
        <begin position="188"/>
        <end position="209"/>
    </location>
</feature>
<dbReference type="Gene3D" id="3.30.420.10">
    <property type="entry name" value="Ribonuclease H-like superfamily/Ribonuclease H"/>
    <property type="match status" value="1"/>
</dbReference>
<feature type="region of interest" description="Disordered" evidence="4">
    <location>
        <begin position="842"/>
        <end position="861"/>
    </location>
</feature>
<accession>A0A6L2KET9</accession>
<dbReference type="InterPro" id="IPR036875">
    <property type="entry name" value="Znf_CCHC_sf"/>
</dbReference>
<feature type="region of interest" description="Disordered" evidence="4">
    <location>
        <begin position="97"/>
        <end position="122"/>
    </location>
</feature>
<dbReference type="Pfam" id="PF07727">
    <property type="entry name" value="RVT_2"/>
    <property type="match status" value="1"/>
</dbReference>
<dbReference type="InterPro" id="IPR025724">
    <property type="entry name" value="GAG-pre-integrase_dom"/>
</dbReference>
<name>A0A6L2KET9_TANCI</name>
<dbReference type="EMBL" id="BKCJ010002244">
    <property type="protein sequence ID" value="GEU47250.1"/>
    <property type="molecule type" value="Genomic_DNA"/>
</dbReference>
<dbReference type="SUPFAM" id="SSF57756">
    <property type="entry name" value="Retrovirus zinc finger-like domains"/>
    <property type="match status" value="1"/>
</dbReference>
<keyword evidence="3" id="KW-0175">Coiled coil</keyword>
<keyword evidence="2" id="KW-0378">Hydrolase</keyword>
<dbReference type="Pfam" id="PF13976">
    <property type="entry name" value="gag_pre-integrs"/>
    <property type="match status" value="1"/>
</dbReference>
<feature type="region of interest" description="Disordered" evidence="4">
    <location>
        <begin position="1606"/>
        <end position="1643"/>
    </location>
</feature>
<dbReference type="Pfam" id="PF00665">
    <property type="entry name" value="rve"/>
    <property type="match status" value="1"/>
</dbReference>
<evidence type="ECO:0000256" key="1">
    <source>
        <dbReference type="ARBA" id="ARBA00022723"/>
    </source>
</evidence>
<organism evidence="6">
    <name type="scientific">Tanacetum cinerariifolium</name>
    <name type="common">Dalmatian daisy</name>
    <name type="synonym">Chrysanthemum cinerariifolium</name>
    <dbReference type="NCBI Taxonomy" id="118510"/>
    <lineage>
        <taxon>Eukaryota</taxon>
        <taxon>Viridiplantae</taxon>
        <taxon>Streptophyta</taxon>
        <taxon>Embryophyta</taxon>
        <taxon>Tracheophyta</taxon>
        <taxon>Spermatophyta</taxon>
        <taxon>Magnoliopsida</taxon>
        <taxon>eudicotyledons</taxon>
        <taxon>Gunneridae</taxon>
        <taxon>Pentapetalae</taxon>
        <taxon>asterids</taxon>
        <taxon>campanulids</taxon>
        <taxon>Asterales</taxon>
        <taxon>Asteraceae</taxon>
        <taxon>Asteroideae</taxon>
        <taxon>Anthemideae</taxon>
        <taxon>Anthemidinae</taxon>
        <taxon>Tanacetum</taxon>
    </lineage>
</organism>
<feature type="coiled-coil region" evidence="3">
    <location>
        <begin position="259"/>
        <end position="300"/>
    </location>
</feature>
<dbReference type="InterPro" id="IPR012337">
    <property type="entry name" value="RNaseH-like_sf"/>
</dbReference>
<evidence type="ECO:0000313" key="6">
    <source>
        <dbReference type="EMBL" id="GEU47250.1"/>
    </source>
</evidence>
<protein>
    <recommendedName>
        <fullName evidence="5">Integrase catalytic domain-containing protein</fullName>
    </recommendedName>
</protein>
<dbReference type="SUPFAM" id="SSF53098">
    <property type="entry name" value="Ribonuclease H-like"/>
    <property type="match status" value="1"/>
</dbReference>
<dbReference type="GO" id="GO:0016787">
    <property type="term" value="F:hydrolase activity"/>
    <property type="evidence" value="ECO:0007669"/>
    <property type="project" value="UniProtKB-KW"/>
</dbReference>
<sequence length="1839" mass="209714">MVKAFPLPVMSSHCQTMFPLLGKTEQPNPTFAKIPILDTRKFEQWKFKRQQYLQNEHYALWEVIEFGDSYEAPQNEHYALWEVIEFGDSYEAPQVVSDTGSASEGSAKKKGRTVAVTTEDMQKRRNDVKARTTLLLALPDEHQLRFSKFWKKTRKKITIQGTDVAGFDNLKVEFFNCHKIGHFARDCRTPRSQDRGRRENLKQGSKTEEQTPMALMAIDGVGWDWSYMANEEEDHALVADQEAPIEFSLMAKSSSDTKIRDLEFKVESKDNRIESLTKELEELKKEKEGLDSKLIGFQSTFKDLYTLLGSQRPPMRTNRPNINVAQPKRTSFTKPAHSYVRRPFQRTSTVRTQFRVPRVSTVNTKFPTVNKKFPTGNSKLSTADLGNKGKAGNSQNVIDDKGYWDSGWSRHMTGNISYLSDYKPYHGGYVSFGQGGGKITGKGVIKTGKLKFKNVVYCVGKRFKLKDDTNVLLRIPRQHNIYSIDLNNIVSHKDLTCLVAKASTDECMLWHRMLGHLNFKTMNKLVRHNLVRGLPSKCFKNDHTCVACLKGKQHKASCKTKLVHSLTKPLHTLHMDLYGPTSVSSLNHKWYCLVVTDDFSRFTGTFFLKTKDETNGILRNFITEIENLKELKVKIIRCDNGGEFRNKKMNDFCSRKWIKREFSNARTPQQNRVTERRNMTLIEAARIMLANAKLYVTFWAEAVNTACYVQNMVVVNKSQNKTPYELFNGRTPAIGFLKPFGCHVMILNTWDEGYFIGYSMSSKAFRVFNKRTKRVEENLHVDFLENKLIEKGAVQIGTKDAASQDVKKDVSSIRYIALTNWFHGAHLESSKSTAQDACNVDAPKSIGNSNPTFTSTNPSSNHMETLTVQTPIPTVSSPVLTACLDDSPEPLTSPTPTFRIHKDHPKSQIIGHVDTPVQTRTKSKEMEEQSFIASIHHITNPDLLQFCLFSCFLSQGEPKKISDALKTQVWPTGTKWVLKNKKNERGIMIRNKARQVAQGHTQEEGIDYKEIFAPVARIEAIRLFLAYASFMGFTVYQMDVKSAFLYGTIDDEVYLCKEFEALMHEKFQMDAMGELNFFLGMQVLQKKDGIFLSQDKYVGDILKKFRYSDVRSANTLMDKENPWGKDRTGKDVDLHLYGSMIGSLMYLTASRPVIMFVVWIWYPKDSPFDLVAYSDSDYGGATQDRKSTTRGHHFIRDCFEKKLISVDHIYIDDNVADLLTKPFDAGRSVEEILHVDFLENKAIEKGAGPNWLFDIDSLTKSMNYVSVDADTISTNLSGINDATSQEAKKDVSSLRYIAFPNWAHDALLEYSSKQDKIAQALEILKLKKRFKKIEKKKKKLKALGLQRLKKVRTTQRIESSTDTVMDDKEDTSKQREIIANINVDEDVTLKDVAAVAKEVEVEKNVKSQLSMFFTIFTNDDGLITVFTNDDDDDEKDKIAQALEILKLKKRFKKIEKKKKKLKALGLQRLKKVGTTQRIESSTDTVMDDKEDTSKQKEIIANINADEDVTLKDVAAVAKEVEVEKNVEVENDADDEPASPLGDDSQGEACPTVSVLEAGQDKANIIKTSTLPHDSTPRVTSLAVDEDTQDLEIASLKARIKMLEDKDGGFAKPSGEDATIKRRGLEAGEQEGVEKSTERGSNDTEELVNVLTSLDAAKSDTPKKKKLQEQIDIQVAREMKEQMAREDQRRNKQIARDAKIARIHVEEELQMLIDGLDRTNETIAKYLQEYEQFATDLSIGERIDMINELVKYQDHYTKGMTLEEIREKFILVWKQIEDFVPMASKEEGERLKRKGIREDLTQLWTLVRETLTIRQATSDKEKELWVELKRLYKPNVEDQL</sequence>
<feature type="domain" description="Integrase catalytic" evidence="5">
    <location>
        <begin position="565"/>
        <end position="731"/>
    </location>
</feature>
<evidence type="ECO:0000259" key="5">
    <source>
        <dbReference type="PROSITE" id="PS50994"/>
    </source>
</evidence>
<feature type="compositionally biased region" description="Low complexity" evidence="4">
    <location>
        <begin position="848"/>
        <end position="861"/>
    </location>
</feature>
<dbReference type="InterPro" id="IPR036397">
    <property type="entry name" value="RNaseH_sf"/>
</dbReference>
<dbReference type="InterPro" id="IPR013103">
    <property type="entry name" value="RVT_2"/>
</dbReference>
<keyword evidence="1" id="KW-0479">Metal-binding</keyword>
<feature type="region of interest" description="Disordered" evidence="4">
    <location>
        <begin position="1526"/>
        <end position="1548"/>
    </location>
</feature>
<reference evidence="6" key="1">
    <citation type="journal article" date="2019" name="Sci. Rep.">
        <title>Draft genome of Tanacetum cinerariifolium, the natural source of mosquito coil.</title>
        <authorList>
            <person name="Yamashiro T."/>
            <person name="Shiraishi A."/>
            <person name="Satake H."/>
            <person name="Nakayama K."/>
        </authorList>
    </citation>
    <scope>NUCLEOTIDE SEQUENCE</scope>
</reference>
<evidence type="ECO:0000256" key="4">
    <source>
        <dbReference type="SAM" id="MobiDB-lite"/>
    </source>
</evidence>
<dbReference type="InterPro" id="IPR057670">
    <property type="entry name" value="SH3_retrovirus"/>
</dbReference>
<evidence type="ECO:0000256" key="2">
    <source>
        <dbReference type="ARBA" id="ARBA00022801"/>
    </source>
</evidence>
<dbReference type="GO" id="GO:0008270">
    <property type="term" value="F:zinc ion binding"/>
    <property type="evidence" value="ECO:0007669"/>
    <property type="project" value="InterPro"/>
</dbReference>
<dbReference type="PANTHER" id="PTHR42648:SF32">
    <property type="entry name" value="RIBONUCLEASE H-LIKE DOMAIN, GAG-PRE-INTEGRASE DOMAIN PROTEIN-RELATED"/>
    <property type="match status" value="1"/>
</dbReference>